<sequence>MVREGLHPFLRELGNGTEITDCGSTDELRDVLKRQDAYDLALVDLQMADGDPRHLVRLIRTQAPDLLVAVVSRMLDRRTVFDLYALGIAGFIPKRTGAAVTVSALRLILAGERYMPADLFQAEEPGEPVFPAPPVANDSRPSSETALTLREREILQLVREGLANKLIARRLNISEVTVKSHLCHVFRKLGVQNRLQAARYAALAD</sequence>
<dbReference type="PRINTS" id="PR00038">
    <property type="entry name" value="HTHLUXR"/>
</dbReference>
<dbReference type="SMART" id="SM00421">
    <property type="entry name" value="HTH_LUXR"/>
    <property type="match status" value="1"/>
</dbReference>
<dbReference type="Gene3D" id="1.10.10.10">
    <property type="entry name" value="Winged helix-like DNA-binding domain superfamily/Winged helix DNA-binding domain"/>
    <property type="match status" value="1"/>
</dbReference>
<dbReference type="PANTHER" id="PTHR45566">
    <property type="entry name" value="HTH-TYPE TRANSCRIPTIONAL REGULATOR YHJB-RELATED"/>
    <property type="match status" value="1"/>
</dbReference>
<evidence type="ECO:0000313" key="5">
    <source>
        <dbReference type="EMBL" id="AWK89163.1"/>
    </source>
</evidence>
<protein>
    <submittedName>
        <fullName evidence="5">DNA-binding response regulator</fullName>
    </submittedName>
</protein>
<dbReference type="Proteomes" id="UP000245629">
    <property type="component" value="Plasmid unnamed1"/>
</dbReference>
<feature type="domain" description="HTH luxR-type" evidence="3">
    <location>
        <begin position="140"/>
        <end position="205"/>
    </location>
</feature>
<dbReference type="GO" id="GO:0006355">
    <property type="term" value="P:regulation of DNA-templated transcription"/>
    <property type="evidence" value="ECO:0007669"/>
    <property type="project" value="InterPro"/>
</dbReference>
<dbReference type="Pfam" id="PF00196">
    <property type="entry name" value="GerE"/>
    <property type="match status" value="1"/>
</dbReference>
<gene>
    <name evidence="5" type="ORF">DEW08_24565</name>
</gene>
<feature type="modified residue" description="4-aspartylphosphate" evidence="2">
    <location>
        <position position="44"/>
    </location>
</feature>
<evidence type="ECO:0000259" key="3">
    <source>
        <dbReference type="PROSITE" id="PS50043"/>
    </source>
</evidence>
<organism evidence="5 6">
    <name type="scientific">Azospirillum thermophilum</name>
    <dbReference type="NCBI Taxonomy" id="2202148"/>
    <lineage>
        <taxon>Bacteria</taxon>
        <taxon>Pseudomonadati</taxon>
        <taxon>Pseudomonadota</taxon>
        <taxon>Alphaproteobacteria</taxon>
        <taxon>Rhodospirillales</taxon>
        <taxon>Azospirillaceae</taxon>
        <taxon>Azospirillum</taxon>
    </lineage>
</organism>
<accession>A0A2S2CXB7</accession>
<dbReference type="InterPro" id="IPR001789">
    <property type="entry name" value="Sig_transdc_resp-reg_receiver"/>
</dbReference>
<dbReference type="PANTHER" id="PTHR45566:SF1">
    <property type="entry name" value="HTH-TYPE TRANSCRIPTIONAL REGULATOR YHJB-RELATED"/>
    <property type="match status" value="1"/>
</dbReference>
<dbReference type="SUPFAM" id="SSF46894">
    <property type="entry name" value="C-terminal effector domain of the bipartite response regulators"/>
    <property type="match status" value="1"/>
</dbReference>
<feature type="domain" description="Response regulatory" evidence="4">
    <location>
        <begin position="1"/>
        <end position="109"/>
    </location>
</feature>
<dbReference type="GO" id="GO:0000160">
    <property type="term" value="P:phosphorelay signal transduction system"/>
    <property type="evidence" value="ECO:0007669"/>
    <property type="project" value="InterPro"/>
</dbReference>
<dbReference type="InterPro" id="IPR036388">
    <property type="entry name" value="WH-like_DNA-bd_sf"/>
</dbReference>
<dbReference type="CDD" id="cd06170">
    <property type="entry name" value="LuxR_C_like"/>
    <property type="match status" value="1"/>
</dbReference>
<name>A0A2S2CXB7_9PROT</name>
<geneLocation type="plasmid" evidence="5 6">
    <name>unnamed1</name>
</geneLocation>
<keyword evidence="2" id="KW-0597">Phosphoprotein</keyword>
<keyword evidence="1 5" id="KW-0238">DNA-binding</keyword>
<dbReference type="PROSITE" id="PS00622">
    <property type="entry name" value="HTH_LUXR_1"/>
    <property type="match status" value="1"/>
</dbReference>
<evidence type="ECO:0000313" key="6">
    <source>
        <dbReference type="Proteomes" id="UP000245629"/>
    </source>
</evidence>
<dbReference type="InterPro" id="IPR011006">
    <property type="entry name" value="CheY-like_superfamily"/>
</dbReference>
<evidence type="ECO:0000256" key="1">
    <source>
        <dbReference type="ARBA" id="ARBA00023125"/>
    </source>
</evidence>
<dbReference type="PROSITE" id="PS50043">
    <property type="entry name" value="HTH_LUXR_2"/>
    <property type="match status" value="1"/>
</dbReference>
<evidence type="ECO:0000259" key="4">
    <source>
        <dbReference type="PROSITE" id="PS50110"/>
    </source>
</evidence>
<keyword evidence="6" id="KW-1185">Reference proteome</keyword>
<dbReference type="Pfam" id="PF00072">
    <property type="entry name" value="Response_reg"/>
    <property type="match status" value="1"/>
</dbReference>
<dbReference type="AlphaFoldDB" id="A0A2S2CXB7"/>
<dbReference type="PROSITE" id="PS50110">
    <property type="entry name" value="RESPONSE_REGULATORY"/>
    <property type="match status" value="1"/>
</dbReference>
<dbReference type="GO" id="GO:0003677">
    <property type="term" value="F:DNA binding"/>
    <property type="evidence" value="ECO:0007669"/>
    <property type="project" value="UniProtKB-KW"/>
</dbReference>
<evidence type="ECO:0000256" key="2">
    <source>
        <dbReference type="PROSITE-ProRule" id="PRU00169"/>
    </source>
</evidence>
<dbReference type="InterPro" id="IPR016032">
    <property type="entry name" value="Sig_transdc_resp-reg_C-effctor"/>
</dbReference>
<dbReference type="KEGG" id="azz:DEW08_24565"/>
<dbReference type="Gene3D" id="3.40.50.2300">
    <property type="match status" value="1"/>
</dbReference>
<dbReference type="InterPro" id="IPR051015">
    <property type="entry name" value="EvgA-like"/>
</dbReference>
<dbReference type="EMBL" id="CP029356">
    <property type="protein sequence ID" value="AWK89163.1"/>
    <property type="molecule type" value="Genomic_DNA"/>
</dbReference>
<keyword evidence="5" id="KW-0614">Plasmid</keyword>
<dbReference type="SUPFAM" id="SSF52172">
    <property type="entry name" value="CheY-like"/>
    <property type="match status" value="1"/>
</dbReference>
<proteinExistence type="predicted"/>
<reference evidence="6" key="1">
    <citation type="submission" date="2018-05" db="EMBL/GenBank/DDBJ databases">
        <title>Azospirillum thermophila sp. nov., a novel isolated from hot spring.</title>
        <authorList>
            <person name="Zhao Z."/>
        </authorList>
    </citation>
    <scope>NUCLEOTIDE SEQUENCE [LARGE SCALE GENOMIC DNA]</scope>
    <source>
        <strain evidence="6">CFH 70021</strain>
        <plasmid evidence="6">unnamed1</plasmid>
    </source>
</reference>
<dbReference type="InterPro" id="IPR000792">
    <property type="entry name" value="Tscrpt_reg_LuxR_C"/>
</dbReference>